<evidence type="ECO:0000313" key="1">
    <source>
        <dbReference type="EMBL" id="OAL71820.1"/>
    </source>
</evidence>
<accession>A0A178FH08</accession>
<sequence>MSPGWILFFPTGRSGYSNGPNVPRPPLFPHLTFDRQLHRALEQHTLSLTNQTAAKARHLKRKTGTTCRHGGDSNHIIDCVVLTRDPNDNATGRGSVKYRANMEVINQTAHILNSNAQMKHNEMVKNASEPNRIDYDRLGRRK</sequence>
<keyword evidence="2" id="KW-1185">Reference proteome</keyword>
<dbReference type="EMBL" id="LHPN01000005">
    <property type="protein sequence ID" value="OAL71820.1"/>
    <property type="molecule type" value="Genomic_DNA"/>
</dbReference>
<protein>
    <submittedName>
        <fullName evidence="1">Uncharacterized protein</fullName>
    </submittedName>
</protein>
<reference evidence="1 2" key="1">
    <citation type="submission" date="2016-05" db="EMBL/GenBank/DDBJ databases">
        <title>Genome sequencing of Trichophyton violaceum CMCC(F)T3l isolated from hair.</title>
        <authorList>
            <person name="Zhan P."/>
            <person name="Tao Y."/>
            <person name="Liu W."/>
        </authorList>
    </citation>
    <scope>NUCLEOTIDE SEQUENCE [LARGE SCALE GENOMIC DNA]</scope>
    <source>
        <strain evidence="2">CMCC(F)T3l</strain>
    </source>
</reference>
<dbReference type="AlphaFoldDB" id="A0A178FH08"/>
<organism evidence="1 2">
    <name type="scientific">Trichophyton violaceum</name>
    <dbReference type="NCBI Taxonomy" id="34388"/>
    <lineage>
        <taxon>Eukaryota</taxon>
        <taxon>Fungi</taxon>
        <taxon>Dikarya</taxon>
        <taxon>Ascomycota</taxon>
        <taxon>Pezizomycotina</taxon>
        <taxon>Eurotiomycetes</taxon>
        <taxon>Eurotiomycetidae</taxon>
        <taxon>Onygenales</taxon>
        <taxon>Arthrodermataceae</taxon>
        <taxon>Trichophyton</taxon>
    </lineage>
</organism>
<comment type="caution">
    <text evidence="1">The sequence shown here is derived from an EMBL/GenBank/DDBJ whole genome shotgun (WGS) entry which is preliminary data.</text>
</comment>
<proteinExistence type="predicted"/>
<dbReference type="Proteomes" id="UP000243519">
    <property type="component" value="Unassembled WGS sequence"/>
</dbReference>
<gene>
    <name evidence="1" type="ORF">A7D00_3851</name>
</gene>
<name>A0A178FH08_TRIVO</name>
<evidence type="ECO:0000313" key="2">
    <source>
        <dbReference type="Proteomes" id="UP000243519"/>
    </source>
</evidence>